<dbReference type="InterPro" id="IPR027417">
    <property type="entry name" value="P-loop_NTPase"/>
</dbReference>
<dbReference type="PRINTS" id="PR00364">
    <property type="entry name" value="DISEASERSIST"/>
</dbReference>
<keyword evidence="5" id="KW-1185">Reference proteome</keyword>
<name>A0A0Q3IX05_BRADI</name>
<dbReference type="GO" id="GO:0010343">
    <property type="term" value="P:singlet oxygen-mediated programmed cell death"/>
    <property type="evidence" value="ECO:0007669"/>
    <property type="project" value="InterPro"/>
</dbReference>
<dbReference type="EnsemblPlants" id="KQK10171">
    <property type="protein sequence ID" value="KQK10171"/>
    <property type="gene ID" value="BRADI_2g52450v3"/>
</dbReference>
<dbReference type="PANTHER" id="PTHR33917">
    <property type="entry name" value="PROTEIN EXECUTER 1, CHLOROPLASTIC"/>
    <property type="match status" value="1"/>
</dbReference>
<dbReference type="InterPro" id="IPR036388">
    <property type="entry name" value="WH-like_DNA-bd_sf"/>
</dbReference>
<feature type="domain" description="NB-ARC" evidence="2">
    <location>
        <begin position="40"/>
        <end position="193"/>
    </location>
</feature>
<dbReference type="Gene3D" id="3.80.10.10">
    <property type="entry name" value="Ribonuclease Inhibitor"/>
    <property type="match status" value="2"/>
</dbReference>
<dbReference type="InterPro" id="IPR044680">
    <property type="entry name" value="EX1/2"/>
</dbReference>
<reference evidence="4" key="3">
    <citation type="submission" date="2018-08" db="UniProtKB">
        <authorList>
            <consortium name="EnsemblPlants"/>
        </authorList>
    </citation>
    <scope>IDENTIFICATION</scope>
    <source>
        <strain evidence="4">cv. Bd21</strain>
    </source>
</reference>
<sequence>MASYFCFRKPMRPIPSFAIPQYQIPRYQISCQDMLCLVLRPEGEVVVIEGIGGSGKTWAAKAAFETSKNSNRFEDYIWVSLSRSCSLRRCIEKIATCLSIEIGEELLSSRIAVMIKEHLARRKFLLVLDNAYFVEENILSHLGIPHPREQGFGSKVIVTTRTARALSVMEPATVILPQPLTYEASHDLLREKLGKDIDLELIDNCFGMPLSIILLAGALCDAPTHEEFHKLISAAHVAQGPKVSVFNTMTRLVNFGYRQLPSDTARHCFLYCLLFPDDEAISVKDLIFFWKLDSMIQEAQDFHEADCVGKEIIHVLVKHGLIHFEDNDHIRMHDVIRETVSQLGRDNGYVEQPERYFDNEVRFEYLAKLGGRISLMNTIKKELRFECIAKLGRRISLMNTIKEELYPSPECFSTSTLLLRGNRHMRTISEEIFSRLGMLRVLDLSFTGIAILPRSISYLFYLRLLLLVGCGHLEKIQHIGSLEMLEVLNASGCGSLKRVECGSFDHMRLLKILDLSRTSIEHLPSLAASMELHQLLLQDCPYLESEQTTETNAKFCVTNFIKFPYGVSKSGAVRNLQLGASKDLVDWMAMLWLPSGLTFELSDRFGTMVSQDVNQNNKTYIHASHPNFVQSLDKDSPLWLNCLRKFHIVMSPLKYDDQTLDNVLGTVRTKFSSVDTHSGDFDRFLEINCVNMPNGIEGILSHAELISLKGVTATDQVLNLNTGRLTAARELWIENCHQLENLFLLEEVHGSHELGTLQNIWISNMDNLGYFCLEMKDLTSFSYLKHVLLDCCPKLNFLFPSSLRMPNLCSLHIRFCDSLERVFDESVVAEYALPGLQSLQLWELPELSCICGGVLPSLKDLKGKCSGGIIWYGTTKISSVGCCLETGGPWYHILQLKDELHAILTVSQIGILLLLASAVWIQHLINLDAKLPVYCCT</sequence>
<dbReference type="OrthoDB" id="593148at2759"/>
<dbReference type="InterPro" id="IPR032675">
    <property type="entry name" value="LRR_dom_sf"/>
</dbReference>
<keyword evidence="1" id="KW-0611">Plant defense</keyword>
<proteinExistence type="predicted"/>
<evidence type="ECO:0000259" key="2">
    <source>
        <dbReference type="Pfam" id="PF00931"/>
    </source>
</evidence>
<dbReference type="SUPFAM" id="SSF52540">
    <property type="entry name" value="P-loop containing nucleoside triphosphate hydrolases"/>
    <property type="match status" value="1"/>
</dbReference>
<dbReference type="ExpressionAtlas" id="A0A0Q3IX05">
    <property type="expression patterns" value="baseline and differential"/>
</dbReference>
<dbReference type="Proteomes" id="UP000008810">
    <property type="component" value="Chromosome 2"/>
</dbReference>
<dbReference type="STRING" id="15368.A0A0Q3IX05"/>
<organism evidence="3">
    <name type="scientific">Brachypodium distachyon</name>
    <name type="common">Purple false brome</name>
    <name type="synonym">Trachynia distachya</name>
    <dbReference type="NCBI Taxonomy" id="15368"/>
    <lineage>
        <taxon>Eukaryota</taxon>
        <taxon>Viridiplantae</taxon>
        <taxon>Streptophyta</taxon>
        <taxon>Embryophyta</taxon>
        <taxon>Tracheophyta</taxon>
        <taxon>Spermatophyta</taxon>
        <taxon>Magnoliopsida</taxon>
        <taxon>Liliopsida</taxon>
        <taxon>Poales</taxon>
        <taxon>Poaceae</taxon>
        <taxon>BOP clade</taxon>
        <taxon>Pooideae</taxon>
        <taxon>Stipodae</taxon>
        <taxon>Brachypodieae</taxon>
        <taxon>Brachypodium</taxon>
    </lineage>
</organism>
<dbReference type="PANTHER" id="PTHR33917:SF3">
    <property type="entry name" value="PROTEIN EXECUTER 1, CHLOROPLASTIC"/>
    <property type="match status" value="1"/>
</dbReference>
<dbReference type="EMBL" id="CM000881">
    <property type="protein sequence ID" value="KQK10171.1"/>
    <property type="molecule type" value="Genomic_DNA"/>
</dbReference>
<dbReference type="GO" id="GO:0098542">
    <property type="term" value="P:defense response to other organism"/>
    <property type="evidence" value="ECO:0000318"/>
    <property type="project" value="GO_Central"/>
</dbReference>
<evidence type="ECO:0000313" key="4">
    <source>
        <dbReference type="EnsemblPlants" id="KQK10171"/>
    </source>
</evidence>
<evidence type="ECO:0000256" key="1">
    <source>
        <dbReference type="ARBA" id="ARBA00022821"/>
    </source>
</evidence>
<dbReference type="Gene3D" id="1.10.10.10">
    <property type="entry name" value="Winged helix-like DNA-binding domain superfamily/Winged helix DNA-binding domain"/>
    <property type="match status" value="1"/>
</dbReference>
<dbReference type="InterPro" id="IPR002182">
    <property type="entry name" value="NB-ARC"/>
</dbReference>
<reference evidence="3 4" key="1">
    <citation type="journal article" date="2010" name="Nature">
        <title>Genome sequencing and analysis of the model grass Brachypodium distachyon.</title>
        <authorList>
            <consortium name="International Brachypodium Initiative"/>
        </authorList>
    </citation>
    <scope>NUCLEOTIDE SEQUENCE [LARGE SCALE GENOMIC DNA]</scope>
    <source>
        <strain evidence="3">Bd21</strain>
        <strain evidence="4">cv. Bd21</strain>
    </source>
</reference>
<gene>
    <name evidence="4" type="primary">LOC100827573</name>
    <name evidence="3" type="ORF">BRADI_2g52450v3</name>
</gene>
<dbReference type="GO" id="GO:0043531">
    <property type="term" value="F:ADP binding"/>
    <property type="evidence" value="ECO:0007669"/>
    <property type="project" value="InterPro"/>
</dbReference>
<evidence type="ECO:0000313" key="5">
    <source>
        <dbReference type="Proteomes" id="UP000008810"/>
    </source>
</evidence>
<dbReference type="Pfam" id="PF00931">
    <property type="entry name" value="NB-ARC"/>
    <property type="match status" value="1"/>
</dbReference>
<reference evidence="3" key="2">
    <citation type="submission" date="2017-06" db="EMBL/GenBank/DDBJ databases">
        <title>WGS assembly of Brachypodium distachyon.</title>
        <authorList>
            <consortium name="The International Brachypodium Initiative"/>
            <person name="Lucas S."/>
            <person name="Harmon-Smith M."/>
            <person name="Lail K."/>
            <person name="Tice H."/>
            <person name="Grimwood J."/>
            <person name="Bruce D."/>
            <person name="Barry K."/>
            <person name="Shu S."/>
            <person name="Lindquist E."/>
            <person name="Wang M."/>
            <person name="Pitluck S."/>
            <person name="Vogel J.P."/>
            <person name="Garvin D.F."/>
            <person name="Mockler T.C."/>
            <person name="Schmutz J."/>
            <person name="Rokhsar D."/>
            <person name="Bevan M.W."/>
        </authorList>
    </citation>
    <scope>NUCLEOTIDE SEQUENCE</scope>
    <source>
        <strain evidence="3">Bd21</strain>
    </source>
</reference>
<dbReference type="Gene3D" id="3.40.50.300">
    <property type="entry name" value="P-loop containing nucleotide triphosphate hydrolases"/>
    <property type="match status" value="1"/>
</dbReference>
<dbReference type="AlphaFoldDB" id="A0A0Q3IX05"/>
<accession>A0A0Q3IX05</accession>
<dbReference type="SUPFAM" id="SSF52058">
    <property type="entry name" value="L domain-like"/>
    <property type="match status" value="1"/>
</dbReference>
<evidence type="ECO:0000313" key="3">
    <source>
        <dbReference type="EMBL" id="KQK10171.1"/>
    </source>
</evidence>
<protein>
    <recommendedName>
        <fullName evidence="2">NB-ARC domain-containing protein</fullName>
    </recommendedName>
</protein>
<dbReference type="Gramene" id="KQK10171">
    <property type="protein sequence ID" value="KQK10171"/>
    <property type="gene ID" value="BRADI_2g52450v3"/>
</dbReference>